<protein>
    <submittedName>
        <fullName evidence="1">Uncharacterized protein</fullName>
    </submittedName>
</protein>
<evidence type="ECO:0000313" key="2">
    <source>
        <dbReference type="Proteomes" id="UP001055811"/>
    </source>
</evidence>
<proteinExistence type="predicted"/>
<reference evidence="2" key="1">
    <citation type="journal article" date="2022" name="Mol. Ecol. Resour.">
        <title>The genomes of chicory, endive, great burdock and yacon provide insights into Asteraceae palaeo-polyploidization history and plant inulin production.</title>
        <authorList>
            <person name="Fan W."/>
            <person name="Wang S."/>
            <person name="Wang H."/>
            <person name="Wang A."/>
            <person name="Jiang F."/>
            <person name="Liu H."/>
            <person name="Zhao H."/>
            <person name="Xu D."/>
            <person name="Zhang Y."/>
        </authorList>
    </citation>
    <scope>NUCLEOTIDE SEQUENCE [LARGE SCALE GENOMIC DNA]</scope>
    <source>
        <strain evidence="2">cv. Punajuju</strain>
    </source>
</reference>
<gene>
    <name evidence="1" type="ORF">L2E82_30201</name>
</gene>
<sequence>MDTLPPKMKDLRAHLISLDLGDVHIKKALLDLALANKSTKIPRGMLSNVIIKVGDFYYSTYFLVLDTHDAIKEEQPTIIFGYPFLAIGNAHIDCRTGEIGISFGHQQSKINIFNDDGGTIEEQECYQVDIVDELVQQYMPEVLQTEAEEFSESVEEEQKGTEEERKEERQGYEECAQVDKLPS</sequence>
<evidence type="ECO:0000313" key="1">
    <source>
        <dbReference type="EMBL" id="KAI3739790.1"/>
    </source>
</evidence>
<organism evidence="1 2">
    <name type="scientific">Cichorium intybus</name>
    <name type="common">Chicory</name>
    <dbReference type="NCBI Taxonomy" id="13427"/>
    <lineage>
        <taxon>Eukaryota</taxon>
        <taxon>Viridiplantae</taxon>
        <taxon>Streptophyta</taxon>
        <taxon>Embryophyta</taxon>
        <taxon>Tracheophyta</taxon>
        <taxon>Spermatophyta</taxon>
        <taxon>Magnoliopsida</taxon>
        <taxon>eudicotyledons</taxon>
        <taxon>Gunneridae</taxon>
        <taxon>Pentapetalae</taxon>
        <taxon>asterids</taxon>
        <taxon>campanulids</taxon>
        <taxon>Asterales</taxon>
        <taxon>Asteraceae</taxon>
        <taxon>Cichorioideae</taxon>
        <taxon>Cichorieae</taxon>
        <taxon>Cichoriinae</taxon>
        <taxon>Cichorium</taxon>
    </lineage>
</organism>
<dbReference type="Proteomes" id="UP001055811">
    <property type="component" value="Linkage Group LG05"/>
</dbReference>
<accession>A0ACB9D019</accession>
<name>A0ACB9D019_CICIN</name>
<reference evidence="1 2" key="2">
    <citation type="journal article" date="2022" name="Mol. Ecol. Resour.">
        <title>The genomes of chicory, endive, great burdock and yacon provide insights into Asteraceae paleo-polyploidization history and plant inulin production.</title>
        <authorList>
            <person name="Fan W."/>
            <person name="Wang S."/>
            <person name="Wang H."/>
            <person name="Wang A."/>
            <person name="Jiang F."/>
            <person name="Liu H."/>
            <person name="Zhao H."/>
            <person name="Xu D."/>
            <person name="Zhang Y."/>
        </authorList>
    </citation>
    <scope>NUCLEOTIDE SEQUENCE [LARGE SCALE GENOMIC DNA]</scope>
    <source>
        <strain evidence="2">cv. Punajuju</strain>
        <tissue evidence="1">Leaves</tissue>
    </source>
</reference>
<dbReference type="EMBL" id="CM042013">
    <property type="protein sequence ID" value="KAI3739790.1"/>
    <property type="molecule type" value="Genomic_DNA"/>
</dbReference>
<keyword evidence="2" id="KW-1185">Reference proteome</keyword>
<comment type="caution">
    <text evidence="1">The sequence shown here is derived from an EMBL/GenBank/DDBJ whole genome shotgun (WGS) entry which is preliminary data.</text>
</comment>